<name>A0AAP0KCD3_9MAGN</name>
<dbReference type="AlphaFoldDB" id="A0AAP0KCD3"/>
<sequence length="73" mass="8386">MEITPIKDIGKSINAFKVRGKVTRKWNSTNAHNGALLSLDIISIDDNVGNYIIFFCFIIFLKERFLKSFYIEG</sequence>
<gene>
    <name evidence="1" type="ORF">Scep_007711</name>
</gene>
<dbReference type="Proteomes" id="UP001419268">
    <property type="component" value="Unassembled WGS sequence"/>
</dbReference>
<dbReference type="EMBL" id="JBBNAG010000003">
    <property type="protein sequence ID" value="KAK9148954.1"/>
    <property type="molecule type" value="Genomic_DNA"/>
</dbReference>
<evidence type="ECO:0000313" key="1">
    <source>
        <dbReference type="EMBL" id="KAK9148954.1"/>
    </source>
</evidence>
<protein>
    <submittedName>
        <fullName evidence="1">Uncharacterized protein</fullName>
    </submittedName>
</protein>
<keyword evidence="2" id="KW-1185">Reference proteome</keyword>
<evidence type="ECO:0000313" key="2">
    <source>
        <dbReference type="Proteomes" id="UP001419268"/>
    </source>
</evidence>
<comment type="caution">
    <text evidence="1">The sequence shown here is derived from an EMBL/GenBank/DDBJ whole genome shotgun (WGS) entry which is preliminary data.</text>
</comment>
<reference evidence="1 2" key="1">
    <citation type="submission" date="2024-01" db="EMBL/GenBank/DDBJ databases">
        <title>Genome assemblies of Stephania.</title>
        <authorList>
            <person name="Yang L."/>
        </authorList>
    </citation>
    <scope>NUCLEOTIDE SEQUENCE [LARGE SCALE GENOMIC DNA]</scope>
    <source>
        <strain evidence="1">JXDWG</strain>
        <tissue evidence="1">Leaf</tissue>
    </source>
</reference>
<organism evidence="1 2">
    <name type="scientific">Stephania cephalantha</name>
    <dbReference type="NCBI Taxonomy" id="152367"/>
    <lineage>
        <taxon>Eukaryota</taxon>
        <taxon>Viridiplantae</taxon>
        <taxon>Streptophyta</taxon>
        <taxon>Embryophyta</taxon>
        <taxon>Tracheophyta</taxon>
        <taxon>Spermatophyta</taxon>
        <taxon>Magnoliopsida</taxon>
        <taxon>Ranunculales</taxon>
        <taxon>Menispermaceae</taxon>
        <taxon>Menispermoideae</taxon>
        <taxon>Cissampelideae</taxon>
        <taxon>Stephania</taxon>
    </lineage>
</organism>
<proteinExistence type="predicted"/>
<accession>A0AAP0KCD3</accession>